<evidence type="ECO:0008006" key="4">
    <source>
        <dbReference type="Google" id="ProtNLM"/>
    </source>
</evidence>
<feature type="transmembrane region" description="Helical" evidence="1">
    <location>
        <begin position="136"/>
        <end position="156"/>
    </location>
</feature>
<feature type="transmembrane region" description="Helical" evidence="1">
    <location>
        <begin position="234"/>
        <end position="252"/>
    </location>
</feature>
<evidence type="ECO:0000313" key="2">
    <source>
        <dbReference type="EMBL" id="PEJ34373.1"/>
    </source>
</evidence>
<comment type="caution">
    <text evidence="2">The sequence shown here is derived from an EMBL/GenBank/DDBJ whole genome shotgun (WGS) entry which is preliminary data.</text>
</comment>
<feature type="transmembrane region" description="Helical" evidence="1">
    <location>
        <begin position="204"/>
        <end position="228"/>
    </location>
</feature>
<protein>
    <recommendedName>
        <fullName evidence="4">DUF1129 domain-containing protein</fullName>
    </recommendedName>
</protein>
<dbReference type="AlphaFoldDB" id="A0AAX0S4M6"/>
<dbReference type="InterPro" id="IPR047928">
    <property type="entry name" value="Perm_prefix_1"/>
</dbReference>
<evidence type="ECO:0000313" key="3">
    <source>
        <dbReference type="Proteomes" id="UP000220106"/>
    </source>
</evidence>
<keyword evidence="1" id="KW-0812">Transmembrane</keyword>
<dbReference type="RefSeq" id="WP_098175701.1">
    <property type="nucleotide sequence ID" value="NZ_CP050509.1"/>
</dbReference>
<reference evidence="2 3" key="1">
    <citation type="submission" date="2017-09" db="EMBL/GenBank/DDBJ databases">
        <title>Large-scale bioinformatics analysis of Bacillus genomes uncovers conserved roles of natural products in bacterial physiology.</title>
        <authorList>
            <consortium name="Agbiome Team Llc"/>
            <person name="Bleich R.M."/>
            <person name="Kirk G.J."/>
            <person name="Santa Maria K.C."/>
            <person name="Allen S.E."/>
            <person name="Farag S."/>
            <person name="Shank E.A."/>
            <person name="Bowers A."/>
        </authorList>
    </citation>
    <scope>NUCLEOTIDE SEQUENCE [LARGE SCALE GENOMIC DNA]</scope>
    <source>
        <strain evidence="2 3">AFS003229</strain>
    </source>
</reference>
<gene>
    <name evidence="2" type="ORF">CN689_09575</name>
</gene>
<organism evidence="2 3">
    <name type="scientific">Peribacillus butanolivorans</name>
    <dbReference type="NCBI Taxonomy" id="421767"/>
    <lineage>
        <taxon>Bacteria</taxon>
        <taxon>Bacillati</taxon>
        <taxon>Bacillota</taxon>
        <taxon>Bacilli</taxon>
        <taxon>Bacillales</taxon>
        <taxon>Bacillaceae</taxon>
        <taxon>Peribacillus</taxon>
    </lineage>
</organism>
<proteinExistence type="predicted"/>
<dbReference type="NCBIfam" id="NF038403">
    <property type="entry name" value="perm_prefix_1"/>
    <property type="match status" value="1"/>
</dbReference>
<feature type="transmembrane region" description="Helical" evidence="1">
    <location>
        <begin position="162"/>
        <end position="183"/>
    </location>
</feature>
<evidence type="ECO:0000256" key="1">
    <source>
        <dbReference type="SAM" id="Phobius"/>
    </source>
</evidence>
<dbReference type="EMBL" id="NUEQ01000014">
    <property type="protein sequence ID" value="PEJ34373.1"/>
    <property type="molecule type" value="Genomic_DNA"/>
</dbReference>
<keyword evidence="1" id="KW-0472">Membrane</keyword>
<feature type="transmembrane region" description="Helical" evidence="1">
    <location>
        <begin position="264"/>
        <end position="286"/>
    </location>
</feature>
<accession>A0AAX0S4M6</accession>
<keyword evidence="1" id="KW-1133">Transmembrane helix</keyword>
<sequence>MKTTFERYVKKIVNQTDCTKEEKEDMFEELLLHLELSRDDLIKQGKTPKEAEKMALILFGDEWEIGSQIQQALFPYRKELMLTLSIVSILFTFSVYALQLFQEGNAYIGWLLFSILTSATLLSLTLNLLVSINRKIMVNTVLVTHALVYIYGWGIASALDFTLFPLFSLIMAAILLLSLYLIYKTALVLPGYSGKNLKKAKLLHISNITLGILILSVTLFFLYAFLIFSSEVQPFMLLFFIPTVLWISLYILQIKLLKKHPTASNICAVLQVLLVLAIIFTMMILYR</sequence>
<dbReference type="Proteomes" id="UP000220106">
    <property type="component" value="Unassembled WGS sequence"/>
</dbReference>
<feature type="transmembrane region" description="Helical" evidence="1">
    <location>
        <begin position="80"/>
        <end position="101"/>
    </location>
</feature>
<feature type="transmembrane region" description="Helical" evidence="1">
    <location>
        <begin position="107"/>
        <end position="129"/>
    </location>
</feature>
<name>A0AAX0S4M6_9BACI</name>